<keyword evidence="2" id="KW-1185">Reference proteome</keyword>
<dbReference type="STRING" id="1071918.SAMN05421544_11638"/>
<name>A0A1G7EL40_9FLAO</name>
<evidence type="ECO:0000313" key="2">
    <source>
        <dbReference type="Proteomes" id="UP000198517"/>
    </source>
</evidence>
<reference evidence="1 2" key="1">
    <citation type="submission" date="2016-10" db="EMBL/GenBank/DDBJ databases">
        <authorList>
            <person name="de Groot N.N."/>
        </authorList>
    </citation>
    <scope>NUCLEOTIDE SEQUENCE [LARGE SCALE GENOMIC DNA]</scope>
    <source>
        <strain evidence="1 2">DSM 24015</strain>
    </source>
</reference>
<evidence type="ECO:0000313" key="1">
    <source>
        <dbReference type="EMBL" id="SDE64354.1"/>
    </source>
</evidence>
<dbReference type="AlphaFoldDB" id="A0A1G7EL40"/>
<sequence length="33" mass="3719">MGCSFIVVIPKYKVISIIEGGKIKFVKHENKVI</sequence>
<proteinExistence type="predicted"/>
<dbReference type="EMBL" id="FNAS01000016">
    <property type="protein sequence ID" value="SDE64354.1"/>
    <property type="molecule type" value="Genomic_DNA"/>
</dbReference>
<accession>A0A1G7EL40</accession>
<protein>
    <submittedName>
        <fullName evidence="1">Uncharacterized protein</fullName>
    </submittedName>
</protein>
<dbReference type="Proteomes" id="UP000198517">
    <property type="component" value="Unassembled WGS sequence"/>
</dbReference>
<gene>
    <name evidence="1" type="ORF">SAMN05421544_11638</name>
</gene>
<organism evidence="1 2">
    <name type="scientific">Riemerella columbipharyngis</name>
    <dbReference type="NCBI Taxonomy" id="1071918"/>
    <lineage>
        <taxon>Bacteria</taxon>
        <taxon>Pseudomonadati</taxon>
        <taxon>Bacteroidota</taxon>
        <taxon>Flavobacteriia</taxon>
        <taxon>Flavobacteriales</taxon>
        <taxon>Weeksellaceae</taxon>
        <taxon>Riemerella</taxon>
    </lineage>
</organism>